<comment type="caution">
    <text evidence="2">The sequence shown here is derived from an EMBL/GenBank/DDBJ whole genome shotgun (WGS) entry which is preliminary data.</text>
</comment>
<organism evidence="2 3">
    <name type="scientific">Littorina saxatilis</name>
    <dbReference type="NCBI Taxonomy" id="31220"/>
    <lineage>
        <taxon>Eukaryota</taxon>
        <taxon>Metazoa</taxon>
        <taxon>Spiralia</taxon>
        <taxon>Lophotrochozoa</taxon>
        <taxon>Mollusca</taxon>
        <taxon>Gastropoda</taxon>
        <taxon>Caenogastropoda</taxon>
        <taxon>Littorinimorpha</taxon>
        <taxon>Littorinoidea</taxon>
        <taxon>Littorinidae</taxon>
        <taxon>Littorina</taxon>
    </lineage>
</organism>
<evidence type="ECO:0000313" key="2">
    <source>
        <dbReference type="EMBL" id="KAK7087384.1"/>
    </source>
</evidence>
<feature type="compositionally biased region" description="Polar residues" evidence="1">
    <location>
        <begin position="55"/>
        <end position="81"/>
    </location>
</feature>
<dbReference type="PROSITE" id="PS51257">
    <property type="entry name" value="PROKAR_LIPOPROTEIN"/>
    <property type="match status" value="1"/>
</dbReference>
<dbReference type="EMBL" id="JBAMIC010004070">
    <property type="protein sequence ID" value="KAK7087384.1"/>
    <property type="molecule type" value="Genomic_DNA"/>
</dbReference>
<gene>
    <name evidence="2" type="ORF">V1264_021444</name>
</gene>
<evidence type="ECO:0000313" key="3">
    <source>
        <dbReference type="Proteomes" id="UP001374579"/>
    </source>
</evidence>
<name>A0AAN9AIE0_9CAEN</name>
<accession>A0AAN9AIE0</accession>
<dbReference type="Proteomes" id="UP001374579">
    <property type="component" value="Unassembled WGS sequence"/>
</dbReference>
<feature type="region of interest" description="Disordered" evidence="1">
    <location>
        <begin position="35"/>
        <end position="114"/>
    </location>
</feature>
<sequence length="114" mass="11976">MELKTKQVLGLAVAIFTVGCLISISAAVALRLVKPNNSQTAKTKSEYPAAADPETNVTYASPTSRTYGTGTQDTVTGTHASTKPPEPEKAQISDAQISQRARRVAVMMPSGNAL</sequence>
<protein>
    <submittedName>
        <fullName evidence="2">Uncharacterized protein</fullName>
    </submittedName>
</protein>
<dbReference type="AlphaFoldDB" id="A0AAN9AIE0"/>
<evidence type="ECO:0000256" key="1">
    <source>
        <dbReference type="SAM" id="MobiDB-lite"/>
    </source>
</evidence>
<proteinExistence type="predicted"/>
<reference evidence="2 3" key="1">
    <citation type="submission" date="2024-02" db="EMBL/GenBank/DDBJ databases">
        <title>Chromosome-scale genome assembly of the rough periwinkle Littorina saxatilis.</title>
        <authorList>
            <person name="De Jode A."/>
            <person name="Faria R."/>
            <person name="Formenti G."/>
            <person name="Sims Y."/>
            <person name="Smith T.P."/>
            <person name="Tracey A."/>
            <person name="Wood J.M.D."/>
            <person name="Zagrodzka Z.B."/>
            <person name="Johannesson K."/>
            <person name="Butlin R.K."/>
            <person name="Leder E.H."/>
        </authorList>
    </citation>
    <scope>NUCLEOTIDE SEQUENCE [LARGE SCALE GENOMIC DNA]</scope>
    <source>
        <strain evidence="2">Snail1</strain>
        <tissue evidence="2">Muscle</tissue>
    </source>
</reference>
<keyword evidence="3" id="KW-1185">Reference proteome</keyword>